<dbReference type="AlphaFoldDB" id="A0A923MJE4"/>
<evidence type="ECO:0000313" key="2">
    <source>
        <dbReference type="Proteomes" id="UP000620327"/>
    </source>
</evidence>
<evidence type="ECO:0000313" key="1">
    <source>
        <dbReference type="EMBL" id="MBC5771750.1"/>
    </source>
</evidence>
<organism evidence="1 2">
    <name type="scientific">Dysosmobacter segnis</name>
    <dbReference type="NCBI Taxonomy" id="2763042"/>
    <lineage>
        <taxon>Bacteria</taxon>
        <taxon>Bacillati</taxon>
        <taxon>Bacillota</taxon>
        <taxon>Clostridia</taxon>
        <taxon>Eubacteriales</taxon>
        <taxon>Oscillospiraceae</taxon>
        <taxon>Dysosmobacter</taxon>
    </lineage>
</organism>
<keyword evidence="2" id="KW-1185">Reference proteome</keyword>
<dbReference type="Proteomes" id="UP000620327">
    <property type="component" value="Unassembled WGS sequence"/>
</dbReference>
<name>A0A923MJE4_9FIRM</name>
<dbReference type="EMBL" id="JACOQI010000021">
    <property type="protein sequence ID" value="MBC5771750.1"/>
    <property type="molecule type" value="Genomic_DNA"/>
</dbReference>
<proteinExistence type="predicted"/>
<gene>
    <name evidence="1" type="ORF">H8Z83_15725</name>
</gene>
<comment type="caution">
    <text evidence="1">The sequence shown here is derived from an EMBL/GenBank/DDBJ whole genome shotgun (WGS) entry which is preliminary data.</text>
</comment>
<dbReference type="RefSeq" id="WP_187015941.1">
    <property type="nucleotide sequence ID" value="NZ_JACOQI010000021.1"/>
</dbReference>
<protein>
    <submittedName>
        <fullName evidence="1">Uncharacterized protein</fullName>
    </submittedName>
</protein>
<accession>A0A923MJE4</accession>
<sequence>MVFAVMSTGFTFPWEKAAMHGEELPEGLSLPDQMAYTCLRNIYFLYYNKTISRDQAAAEKQRVRVQWERAASAVEFERKLSEHHARVIRETEAAKTACRKDPTAENALRLCNAIDGLPSPDMEGICCHE</sequence>
<reference evidence="1" key="1">
    <citation type="submission" date="2020-08" db="EMBL/GenBank/DDBJ databases">
        <title>Genome public.</title>
        <authorList>
            <person name="Liu C."/>
            <person name="Sun Q."/>
        </authorList>
    </citation>
    <scope>NUCLEOTIDE SEQUENCE</scope>
    <source>
        <strain evidence="1">BX15</strain>
    </source>
</reference>